<keyword evidence="4 13" id="KW-0812">Transmembrane</keyword>
<protein>
    <recommendedName>
        <fullName evidence="14">FAD-binding FR-type domain-containing protein</fullName>
    </recommendedName>
</protein>
<dbReference type="Gene3D" id="3.40.50.80">
    <property type="entry name" value="Nucleotide-binding domain of ferredoxin-NADP reductase (FNR) module"/>
    <property type="match status" value="1"/>
</dbReference>
<keyword evidence="3" id="KW-0285">Flavoprotein</keyword>
<dbReference type="GO" id="GO:0050660">
    <property type="term" value="F:flavin adenine dinucleotide binding"/>
    <property type="evidence" value="ECO:0007669"/>
    <property type="project" value="TreeGrafter"/>
</dbReference>
<keyword evidence="8 13" id="KW-1133">Transmembrane helix</keyword>
<dbReference type="InterPro" id="IPR001433">
    <property type="entry name" value="OxRdtase_FAD/NAD-bd"/>
</dbReference>
<dbReference type="GO" id="GO:0046872">
    <property type="term" value="F:metal ion binding"/>
    <property type="evidence" value="ECO:0007669"/>
    <property type="project" value="UniProtKB-KW"/>
</dbReference>
<dbReference type="PANTHER" id="PTHR47354">
    <property type="entry name" value="NADH OXIDOREDUCTASE HCR"/>
    <property type="match status" value="1"/>
</dbReference>
<name>A0A917EIC1_9RHOB</name>
<dbReference type="InterPro" id="IPR013130">
    <property type="entry name" value="Fe3_Rdtase_TM_dom"/>
</dbReference>
<evidence type="ECO:0000256" key="12">
    <source>
        <dbReference type="ARBA" id="ARBA00023136"/>
    </source>
</evidence>
<dbReference type="CDD" id="cd06198">
    <property type="entry name" value="FNR_like_3"/>
    <property type="match status" value="1"/>
</dbReference>
<keyword evidence="11" id="KW-0411">Iron-sulfur</keyword>
<dbReference type="PANTHER" id="PTHR47354:SF8">
    <property type="entry name" value="1,2-PHENYLACETYL-COA EPOXIDASE, SUBUNIT E"/>
    <property type="match status" value="1"/>
</dbReference>
<feature type="transmembrane region" description="Helical" evidence="13">
    <location>
        <begin position="112"/>
        <end position="133"/>
    </location>
</feature>
<feature type="transmembrane region" description="Helical" evidence="13">
    <location>
        <begin position="140"/>
        <end position="159"/>
    </location>
</feature>
<feature type="domain" description="FAD-binding FR-type" evidence="14">
    <location>
        <begin position="184"/>
        <end position="289"/>
    </location>
</feature>
<dbReference type="InterPro" id="IPR017927">
    <property type="entry name" value="FAD-bd_FR_type"/>
</dbReference>
<evidence type="ECO:0000256" key="7">
    <source>
        <dbReference type="ARBA" id="ARBA00022827"/>
    </source>
</evidence>
<dbReference type="GO" id="GO:0016020">
    <property type="term" value="C:membrane"/>
    <property type="evidence" value="ECO:0007669"/>
    <property type="project" value="UniProtKB-SubCell"/>
</dbReference>
<keyword evidence="16" id="KW-1185">Reference proteome</keyword>
<comment type="subcellular location">
    <subcellularLocation>
        <location evidence="2">Membrane</location>
        <topology evidence="2">Multi-pass membrane protein</topology>
    </subcellularLocation>
</comment>
<dbReference type="SUPFAM" id="SSF63380">
    <property type="entry name" value="Riboflavin synthase domain-like"/>
    <property type="match status" value="1"/>
</dbReference>
<evidence type="ECO:0000256" key="10">
    <source>
        <dbReference type="ARBA" id="ARBA00023004"/>
    </source>
</evidence>
<dbReference type="Pfam" id="PF08022">
    <property type="entry name" value="FAD_binding_8"/>
    <property type="match status" value="1"/>
</dbReference>
<dbReference type="GO" id="GO:0016491">
    <property type="term" value="F:oxidoreductase activity"/>
    <property type="evidence" value="ECO:0007669"/>
    <property type="project" value="UniProtKB-KW"/>
</dbReference>
<dbReference type="EMBL" id="BMKN01000001">
    <property type="protein sequence ID" value="GGE47935.1"/>
    <property type="molecule type" value="Genomic_DNA"/>
</dbReference>
<reference evidence="15" key="2">
    <citation type="submission" date="2020-09" db="EMBL/GenBank/DDBJ databases">
        <authorList>
            <person name="Sun Q."/>
            <person name="Zhou Y."/>
        </authorList>
    </citation>
    <scope>NUCLEOTIDE SEQUENCE</scope>
    <source>
        <strain evidence="15">CGMCC 1.16012</strain>
    </source>
</reference>
<comment type="caution">
    <text evidence="15">The sequence shown here is derived from an EMBL/GenBank/DDBJ whole genome shotgun (WGS) entry which is preliminary data.</text>
</comment>
<evidence type="ECO:0000259" key="14">
    <source>
        <dbReference type="PROSITE" id="PS51384"/>
    </source>
</evidence>
<dbReference type="InterPro" id="IPR039261">
    <property type="entry name" value="FNR_nucleotide-bd"/>
</dbReference>
<sequence length="429" mass="46148">MKILGIGLIVVALLAPLIWLPAHGQGKDVIALGSQYLGLVSLIAMAFAHLIATRWRGVEAVFGPMDQSYRVHKWLGIGAMVALLLHDTIDAEMKGLGPETLLVEAAETAGEISLYGLLILVTITIAVFIPYHLWKWTHRFIGIFFVAGFLHYLFILKPFKNSDPLGLYMTAICLVGIVAYAYTAAPRGVRPSRPYRITGVSSEGNAVAVQMMPEGKPVRYRAGQFAFFGFTGSGMAEPHPFTISKAPDDTGALRVTIAPLGDLTARLSRALAEGQPVTVEGPYGHFGRPGKTPQVWIAAGVGITPFTALAQSLAPDAAPVTMIYAFRSADEAAHLAELEAIAADKPNLTLVPWASEEKGRLDGEGVASITGKDLSGHRVLFCGPVAMRRALGLALAPFGLTARNYHYEAFEIRTGLGLRRLAIKLIDRI</sequence>
<dbReference type="Pfam" id="PF01794">
    <property type="entry name" value="Ferric_reduct"/>
    <property type="match status" value="1"/>
</dbReference>
<keyword evidence="7" id="KW-0274">FAD</keyword>
<keyword evidence="6" id="KW-0479">Metal-binding</keyword>
<evidence type="ECO:0000256" key="13">
    <source>
        <dbReference type="SAM" id="Phobius"/>
    </source>
</evidence>
<evidence type="ECO:0000256" key="11">
    <source>
        <dbReference type="ARBA" id="ARBA00023014"/>
    </source>
</evidence>
<evidence type="ECO:0000256" key="9">
    <source>
        <dbReference type="ARBA" id="ARBA00023002"/>
    </source>
</evidence>
<evidence type="ECO:0000256" key="2">
    <source>
        <dbReference type="ARBA" id="ARBA00004141"/>
    </source>
</evidence>
<evidence type="ECO:0000256" key="3">
    <source>
        <dbReference type="ARBA" id="ARBA00022630"/>
    </source>
</evidence>
<evidence type="ECO:0000256" key="4">
    <source>
        <dbReference type="ARBA" id="ARBA00022692"/>
    </source>
</evidence>
<dbReference type="InterPro" id="IPR013112">
    <property type="entry name" value="FAD-bd_8"/>
</dbReference>
<evidence type="ECO:0000313" key="15">
    <source>
        <dbReference type="EMBL" id="GGE47935.1"/>
    </source>
</evidence>
<dbReference type="InterPro" id="IPR017938">
    <property type="entry name" value="Riboflavin_synthase-like_b-brl"/>
</dbReference>
<dbReference type="AlphaFoldDB" id="A0A917EIC1"/>
<dbReference type="SUPFAM" id="SSF52343">
    <property type="entry name" value="Ferredoxin reductase-like, C-terminal NADP-linked domain"/>
    <property type="match status" value="1"/>
</dbReference>
<dbReference type="OrthoDB" id="9792185at2"/>
<organism evidence="15 16">
    <name type="scientific">Actibacterium pelagium</name>
    <dbReference type="NCBI Taxonomy" id="2029103"/>
    <lineage>
        <taxon>Bacteria</taxon>
        <taxon>Pseudomonadati</taxon>
        <taxon>Pseudomonadota</taxon>
        <taxon>Alphaproteobacteria</taxon>
        <taxon>Rhodobacterales</taxon>
        <taxon>Roseobacteraceae</taxon>
        <taxon>Actibacterium</taxon>
    </lineage>
</organism>
<feature type="transmembrane region" description="Helical" evidence="13">
    <location>
        <begin position="36"/>
        <end position="53"/>
    </location>
</feature>
<evidence type="ECO:0000256" key="1">
    <source>
        <dbReference type="ARBA" id="ARBA00001974"/>
    </source>
</evidence>
<keyword evidence="10" id="KW-0408">Iron</keyword>
<gene>
    <name evidence="15" type="ORF">GCM10011517_14690</name>
</gene>
<proteinExistence type="predicted"/>
<dbReference type="Gene3D" id="2.40.30.10">
    <property type="entry name" value="Translation factors"/>
    <property type="match status" value="1"/>
</dbReference>
<dbReference type="RefSeq" id="WP_143226551.1">
    <property type="nucleotide sequence ID" value="NZ_BMKN01000001.1"/>
</dbReference>
<dbReference type="PROSITE" id="PS51384">
    <property type="entry name" value="FAD_FR"/>
    <property type="match status" value="1"/>
</dbReference>
<dbReference type="InterPro" id="IPR050415">
    <property type="entry name" value="MRET"/>
</dbReference>
<evidence type="ECO:0000313" key="16">
    <source>
        <dbReference type="Proteomes" id="UP000606730"/>
    </source>
</evidence>
<reference evidence="15" key="1">
    <citation type="journal article" date="2014" name="Int. J. Syst. Evol. Microbiol.">
        <title>Complete genome sequence of Corynebacterium casei LMG S-19264T (=DSM 44701T), isolated from a smear-ripened cheese.</title>
        <authorList>
            <consortium name="US DOE Joint Genome Institute (JGI-PGF)"/>
            <person name="Walter F."/>
            <person name="Albersmeier A."/>
            <person name="Kalinowski J."/>
            <person name="Ruckert C."/>
        </authorList>
    </citation>
    <scope>NUCLEOTIDE SEQUENCE</scope>
    <source>
        <strain evidence="15">CGMCC 1.16012</strain>
    </source>
</reference>
<evidence type="ECO:0000256" key="8">
    <source>
        <dbReference type="ARBA" id="ARBA00022989"/>
    </source>
</evidence>
<keyword evidence="12 13" id="KW-0472">Membrane</keyword>
<dbReference type="Proteomes" id="UP000606730">
    <property type="component" value="Unassembled WGS sequence"/>
</dbReference>
<comment type="cofactor">
    <cofactor evidence="1">
        <name>FAD</name>
        <dbReference type="ChEBI" id="CHEBI:57692"/>
    </cofactor>
</comment>
<evidence type="ECO:0000256" key="6">
    <source>
        <dbReference type="ARBA" id="ARBA00022723"/>
    </source>
</evidence>
<dbReference type="GO" id="GO:0051537">
    <property type="term" value="F:2 iron, 2 sulfur cluster binding"/>
    <property type="evidence" value="ECO:0007669"/>
    <property type="project" value="UniProtKB-KW"/>
</dbReference>
<keyword evidence="9" id="KW-0560">Oxidoreductase</keyword>
<feature type="transmembrane region" description="Helical" evidence="13">
    <location>
        <begin position="165"/>
        <end position="185"/>
    </location>
</feature>
<keyword evidence="5" id="KW-0001">2Fe-2S</keyword>
<accession>A0A917EIC1</accession>
<evidence type="ECO:0000256" key="5">
    <source>
        <dbReference type="ARBA" id="ARBA00022714"/>
    </source>
</evidence>
<dbReference type="Pfam" id="PF00175">
    <property type="entry name" value="NAD_binding_1"/>
    <property type="match status" value="1"/>
</dbReference>